<feature type="transmembrane region" description="Helical" evidence="8">
    <location>
        <begin position="171"/>
        <end position="194"/>
    </location>
</feature>
<dbReference type="InterPro" id="IPR010968">
    <property type="entry name" value="RnfE"/>
</dbReference>
<dbReference type="PANTHER" id="PTHR30586:SF0">
    <property type="entry name" value="ION-TRANSLOCATING OXIDOREDUCTASE COMPLEX SUBUNIT E"/>
    <property type="match status" value="1"/>
</dbReference>
<dbReference type="STRING" id="1121416.SAMN02745220_02015"/>
<dbReference type="GO" id="GO:0012505">
    <property type="term" value="C:endomembrane system"/>
    <property type="evidence" value="ECO:0007669"/>
    <property type="project" value="UniProtKB-SubCell"/>
</dbReference>
<evidence type="ECO:0000313" key="9">
    <source>
        <dbReference type="EMBL" id="SHO47871.1"/>
    </source>
</evidence>
<evidence type="ECO:0000256" key="3">
    <source>
        <dbReference type="ARBA" id="ARBA00022692"/>
    </source>
</evidence>
<protein>
    <recommendedName>
        <fullName evidence="8">Ion-translocating oxidoreductase complex subunit E</fullName>
        <ecNumber evidence="8">7.-.-.-</ecNumber>
    </recommendedName>
    <alternativeName>
        <fullName evidence="8">Rnf electron transport complex subunit E</fullName>
    </alternativeName>
</protein>
<evidence type="ECO:0000256" key="4">
    <source>
        <dbReference type="ARBA" id="ARBA00022967"/>
    </source>
</evidence>
<keyword evidence="3 8" id="KW-0812">Transmembrane</keyword>
<dbReference type="NCBIfam" id="TIGR01948">
    <property type="entry name" value="rnfE"/>
    <property type="match status" value="1"/>
</dbReference>
<dbReference type="HAMAP" id="MF_00478">
    <property type="entry name" value="RsxE_RnfE"/>
    <property type="match status" value="1"/>
</dbReference>
<keyword evidence="6 8" id="KW-1133">Transmembrane helix</keyword>
<comment type="subcellular location">
    <subcellularLocation>
        <location evidence="8">Cell membrane</location>
        <topology evidence="8">Multi-pass membrane protein</topology>
    </subcellularLocation>
    <subcellularLocation>
        <location evidence="1">Endomembrane system</location>
        <topology evidence="1">Multi-pass membrane protein</topology>
    </subcellularLocation>
</comment>
<dbReference type="GO" id="GO:0022900">
    <property type="term" value="P:electron transport chain"/>
    <property type="evidence" value="ECO:0007669"/>
    <property type="project" value="UniProtKB-UniRule"/>
</dbReference>
<comment type="similarity">
    <text evidence="8">Belongs to the NqrDE/RnfAE family.</text>
</comment>
<evidence type="ECO:0000256" key="6">
    <source>
        <dbReference type="ARBA" id="ARBA00022989"/>
    </source>
</evidence>
<keyword evidence="5 8" id="KW-0249">Electron transport</keyword>
<evidence type="ECO:0000256" key="1">
    <source>
        <dbReference type="ARBA" id="ARBA00004127"/>
    </source>
</evidence>
<gene>
    <name evidence="8" type="primary">rnfE</name>
    <name evidence="9" type="ORF">SAMN02745220_02015</name>
</gene>
<evidence type="ECO:0000256" key="7">
    <source>
        <dbReference type="ARBA" id="ARBA00023136"/>
    </source>
</evidence>
<dbReference type="NCBIfam" id="NF009070">
    <property type="entry name" value="PRK12405.1"/>
    <property type="match status" value="1"/>
</dbReference>
<evidence type="ECO:0000313" key="10">
    <source>
        <dbReference type="Proteomes" id="UP000184603"/>
    </source>
</evidence>
<dbReference type="Pfam" id="PF02508">
    <property type="entry name" value="Rnf-Nqr"/>
    <property type="match status" value="1"/>
</dbReference>
<keyword evidence="4 8" id="KW-1278">Translocase</keyword>
<feature type="transmembrane region" description="Helical" evidence="8">
    <location>
        <begin position="39"/>
        <end position="58"/>
    </location>
</feature>
<dbReference type="PIRSF" id="PIRSF006102">
    <property type="entry name" value="NQR_DE"/>
    <property type="match status" value="1"/>
</dbReference>
<organism evidence="9 10">
    <name type="scientific">Desulfopila aestuarii DSM 18488</name>
    <dbReference type="NCBI Taxonomy" id="1121416"/>
    <lineage>
        <taxon>Bacteria</taxon>
        <taxon>Pseudomonadati</taxon>
        <taxon>Thermodesulfobacteriota</taxon>
        <taxon>Desulfobulbia</taxon>
        <taxon>Desulfobulbales</taxon>
        <taxon>Desulfocapsaceae</taxon>
        <taxon>Desulfopila</taxon>
    </lineage>
</organism>
<evidence type="ECO:0000256" key="5">
    <source>
        <dbReference type="ARBA" id="ARBA00022982"/>
    </source>
</evidence>
<keyword evidence="2 8" id="KW-0813">Transport</keyword>
<feature type="transmembrane region" description="Helical" evidence="8">
    <location>
        <begin position="70"/>
        <end position="93"/>
    </location>
</feature>
<dbReference type="EC" id="7.-.-.-" evidence="8"/>
<dbReference type="AlphaFoldDB" id="A0A1M7Y5R9"/>
<keyword evidence="10" id="KW-1185">Reference proteome</keyword>
<dbReference type="InterPro" id="IPR003667">
    <property type="entry name" value="NqrDE/RnfAE"/>
</dbReference>
<evidence type="ECO:0000256" key="8">
    <source>
        <dbReference type="HAMAP-Rule" id="MF_00478"/>
    </source>
</evidence>
<evidence type="ECO:0000256" key="2">
    <source>
        <dbReference type="ARBA" id="ARBA00022448"/>
    </source>
</evidence>
<dbReference type="EMBL" id="FRFE01000008">
    <property type="protein sequence ID" value="SHO47871.1"/>
    <property type="molecule type" value="Genomic_DNA"/>
</dbReference>
<keyword evidence="8" id="KW-1003">Cell membrane</keyword>
<name>A0A1M7Y5R9_9BACT</name>
<dbReference type="PANTHER" id="PTHR30586">
    <property type="entry name" value="ELECTRON TRANSPORT COMPLEX PROTEIN RNFE"/>
    <property type="match status" value="1"/>
</dbReference>
<reference evidence="9 10" key="1">
    <citation type="submission" date="2016-12" db="EMBL/GenBank/DDBJ databases">
        <authorList>
            <person name="Song W.-J."/>
            <person name="Kurnit D.M."/>
        </authorList>
    </citation>
    <scope>NUCLEOTIDE SEQUENCE [LARGE SCALE GENOMIC DNA]</scope>
    <source>
        <strain evidence="9 10">DSM 18488</strain>
    </source>
</reference>
<dbReference type="GO" id="GO:0005886">
    <property type="term" value="C:plasma membrane"/>
    <property type="evidence" value="ECO:0007669"/>
    <property type="project" value="UniProtKB-SubCell"/>
</dbReference>
<proteinExistence type="inferred from homology"/>
<feature type="transmembrane region" description="Helical" evidence="8">
    <location>
        <begin position="137"/>
        <end position="159"/>
    </location>
</feature>
<comment type="function">
    <text evidence="8">Part of a membrane-bound complex that couples electron transfer with translocation of ions across the membrane.</text>
</comment>
<keyword evidence="7 8" id="KW-0472">Membrane</keyword>
<dbReference type="RefSeq" id="WP_073613318.1">
    <property type="nucleotide sequence ID" value="NZ_FRFE01000008.1"/>
</dbReference>
<dbReference type="Proteomes" id="UP000184603">
    <property type="component" value="Unassembled WGS sequence"/>
</dbReference>
<comment type="subunit">
    <text evidence="8">The complex is composed of six subunits: RnfA, RnfB, RnfC, RnfD, RnfE and RnfG.</text>
</comment>
<dbReference type="OrthoDB" id="9782945at2"/>
<sequence length="205" mass="22024">MAQKFLPTLTAGLWKRIPPFRLVLGLCPSLAVTMSAENGLGMGVATGFVVMLSSGAISSMRNIIPAKVRIASYIVIIATLVSIVEILMKAYFFPLSEQLGIYIPLIVVNCIVLGRAEGFASKNPPFISMVDGLSVGTGYAISLTLIGSIREILGAGTWFGMPVFGEWFEPMSFLVTAPGAFVTIGTLLALQNLFSRWRGEKFIQG</sequence>
<accession>A0A1M7Y5R9</accession>
<feature type="transmembrane region" description="Helical" evidence="8">
    <location>
        <begin position="99"/>
        <end position="116"/>
    </location>
</feature>